<dbReference type="Pfam" id="PF17900">
    <property type="entry name" value="Peptidase_M1_N"/>
    <property type="match status" value="1"/>
</dbReference>
<dbReference type="Pfam" id="PF01433">
    <property type="entry name" value="Peptidase_M1"/>
    <property type="match status" value="1"/>
</dbReference>
<feature type="active site" description="Proton acceptor" evidence="1">
    <location>
        <position position="356"/>
    </location>
</feature>
<dbReference type="GO" id="GO:0008237">
    <property type="term" value="F:metallopeptidase activity"/>
    <property type="evidence" value="ECO:0007669"/>
    <property type="project" value="InterPro"/>
</dbReference>
<keyword evidence="2" id="KW-0862">Zinc</keyword>
<feature type="binding site" evidence="2">
    <location>
        <position position="378"/>
    </location>
    <ligand>
        <name>Zn(2+)</name>
        <dbReference type="ChEBI" id="CHEBI:29105"/>
        <note>catalytic</note>
    </ligand>
</feature>
<dbReference type="InterPro" id="IPR014782">
    <property type="entry name" value="Peptidase_M1_dom"/>
</dbReference>
<dbReference type="RefSeq" id="WP_095606029.1">
    <property type="nucleotide sequence ID" value="NZ_NSKE01000004.1"/>
</dbReference>
<dbReference type="InterPro" id="IPR034015">
    <property type="entry name" value="M1_LTA4H"/>
</dbReference>
<dbReference type="GO" id="GO:0008270">
    <property type="term" value="F:zinc ion binding"/>
    <property type="evidence" value="ECO:0007669"/>
    <property type="project" value="InterPro"/>
</dbReference>
<evidence type="ECO:0000256" key="2">
    <source>
        <dbReference type="PIRSR" id="PIRSR634015-3"/>
    </source>
</evidence>
<feature type="domain" description="Peptidase M1 membrane alanine aminopeptidase" evidence="3">
    <location>
        <begin position="347"/>
        <end position="490"/>
    </location>
</feature>
<comment type="caution">
    <text evidence="5">The sequence shown here is derived from an EMBL/GenBank/DDBJ whole genome shotgun (WGS) entry which is preliminary data.</text>
</comment>
<dbReference type="OrthoDB" id="100605at2"/>
<organism evidence="5 6">
    <name type="scientific">Fodinibius salipaludis</name>
    <dbReference type="NCBI Taxonomy" id="2032627"/>
    <lineage>
        <taxon>Bacteria</taxon>
        <taxon>Pseudomonadati</taxon>
        <taxon>Balneolota</taxon>
        <taxon>Balneolia</taxon>
        <taxon>Balneolales</taxon>
        <taxon>Balneolaceae</taxon>
        <taxon>Fodinibius</taxon>
    </lineage>
</organism>
<keyword evidence="6" id="KW-1185">Reference proteome</keyword>
<dbReference type="InterPro" id="IPR045357">
    <property type="entry name" value="Aminopeptidase_N-like_N"/>
</dbReference>
<dbReference type="SUPFAM" id="SSF55486">
    <property type="entry name" value="Metalloproteases ('zincins'), catalytic domain"/>
    <property type="match status" value="1"/>
</dbReference>
<feature type="binding site" evidence="2">
    <location>
        <position position="359"/>
    </location>
    <ligand>
        <name>Zn(2+)</name>
        <dbReference type="ChEBI" id="CHEBI:29105"/>
        <note>catalytic</note>
    </ligand>
</feature>
<name>A0A2A2GAY6_9BACT</name>
<dbReference type="CDD" id="cd09603">
    <property type="entry name" value="M1_APN_like"/>
    <property type="match status" value="1"/>
</dbReference>
<dbReference type="PANTHER" id="PTHR45726:SF3">
    <property type="entry name" value="LEUKOTRIENE A-4 HYDROLASE"/>
    <property type="match status" value="1"/>
</dbReference>
<dbReference type="AlphaFoldDB" id="A0A2A2GAY6"/>
<sequence>MNILNNLLNDLFLRKYSFCNLLGLLLSLTLLFPILVTAQDSGVLATKKDSLRGSITAERDWWDVVYYDLHVTVQPEDSSITGYNKITYRVTKEPKRMQIDLQDPLTIDQITQDGQTLDYSRAENSYAYMVEVPDNFKKDSLYTISVYYQGKPKVAENAPWDGGFVWEQDSLGNHWIATANQGLGASVWWPNKDHQSAEPDSMSINITVPDEIKNVSNGRLRDTTQHDNGMTTWSWFVSNPINNYNIAVNAGNYVNFKDTYEGKNGTLDLSYWVLEHNLGKAKEQFQQVKPMMQCFEDWFGPYPFYEDSFKLVETPHLGMEHQSAVAYGNGYQNGYRGTDLSGSGWGLKWDFIIIHEAAHEWWGNSITTNDVADMWIHEGFTSYSESIYTECRFGKEAGAEYARGMRDGIENKQPITGKYGLNNEGSGDMYNKAHNMLHMIRQIVDNDSTWKNILRGIQKEFRHQIVTADQIEHYIMEQSGEDLDDVFDQYVHYANIPTFEYYIKNDVLFYRWKADVDHFDMPLKVTLTDGSYTFIYPSTDRWKRSNLSLSDTNNFKIDKDFYIKADSISSR</sequence>
<feature type="active site" description="Proton donor" evidence="1">
    <location>
        <position position="430"/>
    </location>
</feature>
<dbReference type="PANTHER" id="PTHR45726">
    <property type="entry name" value="LEUKOTRIENE A-4 HYDROLASE"/>
    <property type="match status" value="1"/>
</dbReference>
<gene>
    <name evidence="5" type="ORF">CK503_06740</name>
</gene>
<dbReference type="Proteomes" id="UP000218831">
    <property type="component" value="Unassembled WGS sequence"/>
</dbReference>
<feature type="binding site" evidence="2">
    <location>
        <position position="355"/>
    </location>
    <ligand>
        <name>Zn(2+)</name>
        <dbReference type="ChEBI" id="CHEBI:29105"/>
        <note>catalytic</note>
    </ligand>
</feature>
<evidence type="ECO:0000313" key="6">
    <source>
        <dbReference type="Proteomes" id="UP000218831"/>
    </source>
</evidence>
<feature type="domain" description="Aminopeptidase N-like N-terminal" evidence="4">
    <location>
        <begin position="66"/>
        <end position="241"/>
    </location>
</feature>
<evidence type="ECO:0000259" key="3">
    <source>
        <dbReference type="Pfam" id="PF01433"/>
    </source>
</evidence>
<proteinExistence type="predicted"/>
<evidence type="ECO:0000259" key="4">
    <source>
        <dbReference type="Pfam" id="PF17900"/>
    </source>
</evidence>
<protein>
    <submittedName>
        <fullName evidence="5">Peptidase M1</fullName>
    </submittedName>
</protein>
<keyword evidence="2" id="KW-0479">Metal-binding</keyword>
<dbReference type="InterPro" id="IPR042097">
    <property type="entry name" value="Aminopeptidase_N-like_N_sf"/>
</dbReference>
<comment type="cofactor">
    <cofactor evidence="2">
        <name>Zn(2+)</name>
        <dbReference type="ChEBI" id="CHEBI:29105"/>
    </cofactor>
    <text evidence="2">Binds 1 zinc ion per subunit.</text>
</comment>
<dbReference type="EMBL" id="NSKE01000004">
    <property type="protein sequence ID" value="PAU94488.1"/>
    <property type="molecule type" value="Genomic_DNA"/>
</dbReference>
<evidence type="ECO:0000313" key="5">
    <source>
        <dbReference type="EMBL" id="PAU94488.1"/>
    </source>
</evidence>
<evidence type="ECO:0000256" key="1">
    <source>
        <dbReference type="PIRSR" id="PIRSR634015-1"/>
    </source>
</evidence>
<dbReference type="InterPro" id="IPR027268">
    <property type="entry name" value="Peptidase_M4/M1_CTD_sf"/>
</dbReference>
<accession>A0A2A2GAY6</accession>
<reference evidence="5 6" key="1">
    <citation type="submission" date="2017-08" db="EMBL/GenBank/DDBJ databases">
        <title>Aliifodinibius alkalisoli sp. nov., isolated from saline alkaline soil.</title>
        <authorList>
            <person name="Liu D."/>
            <person name="Zhang G."/>
        </authorList>
    </citation>
    <scope>NUCLEOTIDE SEQUENCE [LARGE SCALE GENOMIC DNA]</scope>
    <source>
        <strain evidence="5 6">WN023</strain>
    </source>
</reference>
<dbReference type="Gene3D" id="1.10.390.10">
    <property type="entry name" value="Neutral Protease Domain 2"/>
    <property type="match status" value="1"/>
</dbReference>
<dbReference type="SUPFAM" id="SSF63737">
    <property type="entry name" value="Leukotriene A4 hydrolase N-terminal domain"/>
    <property type="match status" value="1"/>
</dbReference>
<dbReference type="Gene3D" id="2.60.40.1730">
    <property type="entry name" value="tricorn interacting facor f3 domain"/>
    <property type="match status" value="1"/>
</dbReference>